<dbReference type="InterPro" id="IPR046357">
    <property type="entry name" value="PPIase_dom_sf"/>
</dbReference>
<keyword evidence="1" id="KW-0697">Rotamase</keyword>
<dbReference type="EC" id="5.2.1.8" evidence="1"/>
<feature type="domain" description="PPIase FKBP-type" evidence="3">
    <location>
        <begin position="159"/>
        <end position="278"/>
    </location>
</feature>
<dbReference type="GO" id="GO:0003755">
    <property type="term" value="F:peptidyl-prolyl cis-trans isomerase activity"/>
    <property type="evidence" value="ECO:0007669"/>
    <property type="project" value="UniProtKB-KW"/>
</dbReference>
<dbReference type="SUPFAM" id="SSF54534">
    <property type="entry name" value="FKBP-like"/>
    <property type="match status" value="1"/>
</dbReference>
<protein>
    <recommendedName>
        <fullName evidence="1">peptidylprolyl isomerase</fullName>
        <ecNumber evidence="1">5.2.1.8</ecNumber>
    </recommendedName>
</protein>
<dbReference type="PANTHER" id="PTHR47717">
    <property type="entry name" value="PEPTIDYL-PROLYL CIS-TRANS ISOMERASE FKBP19, CHLOROPLASTIC"/>
    <property type="match status" value="1"/>
</dbReference>
<name>A0A0U9HJA8_KLENI</name>
<dbReference type="OMA" id="GSHEVIP"/>
<dbReference type="InterPro" id="IPR001179">
    <property type="entry name" value="PPIase_FKBP_dom"/>
</dbReference>
<dbReference type="PROSITE" id="PS50059">
    <property type="entry name" value="FKBP_PPIASE"/>
    <property type="match status" value="1"/>
</dbReference>
<feature type="region of interest" description="Disordered" evidence="2">
    <location>
        <begin position="51"/>
        <end position="72"/>
    </location>
</feature>
<sequence>MASDALTLGGPRFVLPKQSCLRTAAERFEKCARLSKGPSLDVHLRSQCSRKGVSSVRADSRQDESAKGALPIATHAEGRRQVLLALAAAASAIAAHYGRANAAEGNAAEGNRKFTDMPAIRGKDYGKSAMRAGPDYILTETGLQYKELKPGLGPQAKKGQVAVVDWDGYTIGYLGRPFEARNKSRGGSFEGSEKDFYRFRLGDNKVIPAFEEAVAGMRVGSIRRIIVPPELGYPNNDYSKAGPQPQTFSGQRALDFVLKNQGLIDKTLLFDIELLKLED</sequence>
<dbReference type="AlphaFoldDB" id="A0A0U9HJA8"/>
<comment type="catalytic activity">
    <reaction evidence="1">
        <text>[protein]-peptidylproline (omega=180) = [protein]-peptidylproline (omega=0)</text>
        <dbReference type="Rhea" id="RHEA:16237"/>
        <dbReference type="Rhea" id="RHEA-COMP:10747"/>
        <dbReference type="Rhea" id="RHEA-COMP:10748"/>
        <dbReference type="ChEBI" id="CHEBI:83833"/>
        <dbReference type="ChEBI" id="CHEBI:83834"/>
        <dbReference type="EC" id="5.2.1.8"/>
    </reaction>
</comment>
<dbReference type="Gene3D" id="3.10.50.40">
    <property type="match status" value="1"/>
</dbReference>
<keyword evidence="5" id="KW-1185">Reference proteome</keyword>
<gene>
    <name evidence="4" type="ORF">KFL_000970240</name>
</gene>
<dbReference type="STRING" id="105231.A0A0U9HJA8"/>
<dbReference type="PANTHER" id="PTHR47717:SF1">
    <property type="entry name" value="PEPTIDYL-PROLYL CIS-TRANS ISOMERASE FKBP19, CHLOROPLASTIC"/>
    <property type="match status" value="1"/>
</dbReference>
<proteinExistence type="predicted"/>
<evidence type="ECO:0000256" key="2">
    <source>
        <dbReference type="SAM" id="MobiDB-lite"/>
    </source>
</evidence>
<evidence type="ECO:0000313" key="4">
    <source>
        <dbReference type="EMBL" id="GAQ81998.1"/>
    </source>
</evidence>
<dbReference type="Pfam" id="PF00254">
    <property type="entry name" value="FKBP_C"/>
    <property type="match status" value="1"/>
</dbReference>
<dbReference type="EMBL" id="DF237046">
    <property type="protein sequence ID" value="GAQ81998.1"/>
    <property type="molecule type" value="Genomic_DNA"/>
</dbReference>
<keyword evidence="1 4" id="KW-0413">Isomerase</keyword>
<reference evidence="4 5" key="1">
    <citation type="journal article" date="2014" name="Nat. Commun.">
        <title>Klebsormidium flaccidum genome reveals primary factors for plant terrestrial adaptation.</title>
        <authorList>
            <person name="Hori K."/>
            <person name="Maruyama F."/>
            <person name="Fujisawa T."/>
            <person name="Togashi T."/>
            <person name="Yamamoto N."/>
            <person name="Seo M."/>
            <person name="Sato S."/>
            <person name="Yamada T."/>
            <person name="Mori H."/>
            <person name="Tajima N."/>
            <person name="Moriyama T."/>
            <person name="Ikeuchi M."/>
            <person name="Watanabe M."/>
            <person name="Wada H."/>
            <person name="Kobayashi K."/>
            <person name="Saito M."/>
            <person name="Masuda T."/>
            <person name="Sasaki-Sekimoto Y."/>
            <person name="Mashiguchi K."/>
            <person name="Awai K."/>
            <person name="Shimojima M."/>
            <person name="Masuda S."/>
            <person name="Iwai M."/>
            <person name="Nobusawa T."/>
            <person name="Narise T."/>
            <person name="Kondo S."/>
            <person name="Saito H."/>
            <person name="Sato R."/>
            <person name="Murakawa M."/>
            <person name="Ihara Y."/>
            <person name="Oshima-Yamada Y."/>
            <person name="Ohtaka K."/>
            <person name="Satoh M."/>
            <person name="Sonobe K."/>
            <person name="Ishii M."/>
            <person name="Ohtani R."/>
            <person name="Kanamori-Sato M."/>
            <person name="Honoki R."/>
            <person name="Miyazaki D."/>
            <person name="Mochizuki H."/>
            <person name="Umetsu J."/>
            <person name="Higashi K."/>
            <person name="Shibata D."/>
            <person name="Kamiya Y."/>
            <person name="Sato N."/>
            <person name="Nakamura Y."/>
            <person name="Tabata S."/>
            <person name="Ida S."/>
            <person name="Kurokawa K."/>
            <person name="Ohta H."/>
        </authorList>
    </citation>
    <scope>NUCLEOTIDE SEQUENCE [LARGE SCALE GENOMIC DNA]</scope>
    <source>
        <strain evidence="4 5">NIES-2285</strain>
    </source>
</reference>
<evidence type="ECO:0000259" key="3">
    <source>
        <dbReference type="PROSITE" id="PS50059"/>
    </source>
</evidence>
<evidence type="ECO:0000256" key="1">
    <source>
        <dbReference type="PROSITE-ProRule" id="PRU00277"/>
    </source>
</evidence>
<accession>A0A0U9HJA8</accession>
<evidence type="ECO:0000313" key="5">
    <source>
        <dbReference type="Proteomes" id="UP000054558"/>
    </source>
</evidence>
<dbReference type="Proteomes" id="UP000054558">
    <property type="component" value="Unassembled WGS sequence"/>
</dbReference>
<dbReference type="InterPro" id="IPR044208">
    <property type="entry name" value="FKBP19-like"/>
</dbReference>
<dbReference type="OrthoDB" id="77911at2759"/>
<organism evidence="4 5">
    <name type="scientific">Klebsormidium nitens</name>
    <name type="common">Green alga</name>
    <name type="synonym">Ulothrix nitens</name>
    <dbReference type="NCBI Taxonomy" id="105231"/>
    <lineage>
        <taxon>Eukaryota</taxon>
        <taxon>Viridiplantae</taxon>
        <taxon>Streptophyta</taxon>
        <taxon>Klebsormidiophyceae</taxon>
        <taxon>Klebsormidiales</taxon>
        <taxon>Klebsormidiaceae</taxon>
        <taxon>Klebsormidium</taxon>
    </lineage>
</organism>